<dbReference type="Gene3D" id="3.40.710.10">
    <property type="entry name" value="DD-peptidase/beta-lactamase superfamily"/>
    <property type="match status" value="1"/>
</dbReference>
<accession>A0A438MT86</accession>
<dbReference type="InterPro" id="IPR001466">
    <property type="entry name" value="Beta-lactam-related"/>
</dbReference>
<dbReference type="InterPro" id="IPR012338">
    <property type="entry name" value="Beta-lactam/transpept-like"/>
</dbReference>
<dbReference type="EMBL" id="NAJM01000068">
    <property type="protein sequence ID" value="RVX66138.1"/>
    <property type="molecule type" value="Genomic_DNA"/>
</dbReference>
<dbReference type="PANTHER" id="PTHR22935">
    <property type="entry name" value="PENICILLIN-BINDING PROTEIN"/>
    <property type="match status" value="1"/>
</dbReference>
<dbReference type="PANTHER" id="PTHR22935:SF97">
    <property type="entry name" value="BETA-LACTAMASE-RELATED DOMAIN-CONTAINING PROTEIN"/>
    <property type="match status" value="1"/>
</dbReference>
<dbReference type="InterPro" id="IPR058664">
    <property type="entry name" value="ARB_00930-like_C"/>
</dbReference>
<name>A0A438MT86_EXOME</name>
<evidence type="ECO:0000313" key="5">
    <source>
        <dbReference type="Proteomes" id="UP000288859"/>
    </source>
</evidence>
<dbReference type="AlphaFoldDB" id="A0A438MT86"/>
<dbReference type="Pfam" id="PF00144">
    <property type="entry name" value="Beta-lactamase"/>
    <property type="match status" value="1"/>
</dbReference>
<reference evidence="4 5" key="1">
    <citation type="submission" date="2017-03" db="EMBL/GenBank/DDBJ databases">
        <title>Genomes of endolithic fungi from Antarctica.</title>
        <authorList>
            <person name="Coleine C."/>
            <person name="Masonjones S."/>
            <person name="Stajich J.E."/>
        </authorList>
    </citation>
    <scope>NUCLEOTIDE SEQUENCE [LARGE SCALE GENOMIC DNA]</scope>
    <source>
        <strain evidence="4 5">CCFEE 6314</strain>
    </source>
</reference>
<evidence type="ECO:0000259" key="3">
    <source>
        <dbReference type="Pfam" id="PF26335"/>
    </source>
</evidence>
<feature type="domain" description="Beta-lactamase-like ARB-00930-like C-terminal" evidence="3">
    <location>
        <begin position="451"/>
        <end position="591"/>
    </location>
</feature>
<dbReference type="OrthoDB" id="10250282at2759"/>
<protein>
    <submittedName>
        <fullName evidence="4">Uncharacterized protein</fullName>
    </submittedName>
</protein>
<keyword evidence="1" id="KW-0732">Signal</keyword>
<evidence type="ECO:0000313" key="4">
    <source>
        <dbReference type="EMBL" id="RVX66138.1"/>
    </source>
</evidence>
<feature type="chain" id="PRO_5019224059" evidence="1">
    <location>
        <begin position="21"/>
        <end position="594"/>
    </location>
</feature>
<dbReference type="InterPro" id="IPR051478">
    <property type="entry name" value="Beta-lactamase-like_AB/R"/>
</dbReference>
<feature type="signal peptide" evidence="1">
    <location>
        <begin position="1"/>
        <end position="20"/>
    </location>
</feature>
<evidence type="ECO:0000259" key="2">
    <source>
        <dbReference type="Pfam" id="PF00144"/>
    </source>
</evidence>
<sequence length="594" mass="63614">MHLFNLSSALLLVWTTSVRSQSTQLTDCGFLGPVYPTPPSLADTKAIREAKDAFTRLMDSAMRNGSTAWGPVDAANSSISFAVFSTQSDQLLSEYHHLGSSPGTKAHLTGGKLDGDTVYRLGSVTKLLSVYTFLAKVGPKYWSEPVTNHVPELVAQSVKNSVLDINWSEVTLGSLAGQVSGIPHDYALTDLSAIPGITENGLPDLPPSEVTTCGAANQEPCSGEEFFRLLLQQHPVAPASQGPNYSNEAYQLLSLAYQNITGESFADAFRSGIVEPLKLKRTFYHPPTSDINTVRVDPKGANTFEIDIGGLDPAGGAWASLHDFAALGRSMLNSSLLPAQVTRDWLKPNSHSSNLYSSVGKPWEILRMAVPVSPDSKTTRFVDLYTKSGGLGGYNAWLFLSPDHNIGIAALVASLTEADNAIAASESGMPVLVSLAELALATWIPAAEAAARESAASNLVGSFKSEDGLNSSISLDLVPDHQGIRITNLIYNGTDFLETLGSVFGYAAASLQYMNLHDKPSGQLSFRAVWQSPKHPTSVTSVIHPECSLNWSDLDNLKYGDIGLDQVIITVKAEGKAVSVEMPGLRTSFSKRVK</sequence>
<dbReference type="Pfam" id="PF26335">
    <property type="entry name" value="ARB_00930_C"/>
    <property type="match status" value="1"/>
</dbReference>
<feature type="domain" description="Beta-lactamase-related" evidence="2">
    <location>
        <begin position="108"/>
        <end position="419"/>
    </location>
</feature>
<comment type="caution">
    <text evidence="4">The sequence shown here is derived from an EMBL/GenBank/DDBJ whole genome shotgun (WGS) entry which is preliminary data.</text>
</comment>
<gene>
    <name evidence="4" type="ORF">B0A52_09867</name>
</gene>
<dbReference type="Proteomes" id="UP000288859">
    <property type="component" value="Unassembled WGS sequence"/>
</dbReference>
<dbReference type="SUPFAM" id="SSF56601">
    <property type="entry name" value="beta-lactamase/transpeptidase-like"/>
    <property type="match status" value="1"/>
</dbReference>
<dbReference type="VEuPathDB" id="FungiDB:PV10_03163"/>
<organism evidence="4 5">
    <name type="scientific">Exophiala mesophila</name>
    <name type="common">Black yeast-like fungus</name>
    <dbReference type="NCBI Taxonomy" id="212818"/>
    <lineage>
        <taxon>Eukaryota</taxon>
        <taxon>Fungi</taxon>
        <taxon>Dikarya</taxon>
        <taxon>Ascomycota</taxon>
        <taxon>Pezizomycotina</taxon>
        <taxon>Eurotiomycetes</taxon>
        <taxon>Chaetothyriomycetidae</taxon>
        <taxon>Chaetothyriales</taxon>
        <taxon>Herpotrichiellaceae</taxon>
        <taxon>Exophiala</taxon>
    </lineage>
</organism>
<proteinExistence type="predicted"/>
<evidence type="ECO:0000256" key="1">
    <source>
        <dbReference type="SAM" id="SignalP"/>
    </source>
</evidence>